<sequence length="190" mass="20483">CTTKNCALCDNNNACTKCIDEFQLSSSKACFSATNACGDGQYGTAGNCQDCKVTNCKKCSTDGNSCSECTGNYMLDPSKTKCAVECPQNSFSNNQICYKCTENCAKCSGESACDECESGIKIKYEGKCYKTCPDHTFEAVSGVTCEVCKESYTTPCKEDDKECIKCTTKNSDRATLAWVLALSVAVLMMI</sequence>
<dbReference type="EMBL" id="KB207112">
    <property type="protein sequence ID" value="ELP84440.1"/>
    <property type="molecule type" value="Genomic_DNA"/>
</dbReference>
<dbReference type="SUPFAM" id="SSF57184">
    <property type="entry name" value="Growth factor receptor domain"/>
    <property type="match status" value="1"/>
</dbReference>
<dbReference type="RefSeq" id="XP_004183786.1">
    <property type="nucleotide sequence ID" value="XM_004183738.1"/>
</dbReference>
<organism evidence="1 2">
    <name type="scientific">Entamoeba invadens IP1</name>
    <dbReference type="NCBI Taxonomy" id="370355"/>
    <lineage>
        <taxon>Eukaryota</taxon>
        <taxon>Amoebozoa</taxon>
        <taxon>Evosea</taxon>
        <taxon>Archamoebae</taxon>
        <taxon>Mastigamoebida</taxon>
        <taxon>Entamoebidae</taxon>
        <taxon>Entamoeba</taxon>
    </lineage>
</organism>
<dbReference type="AlphaFoldDB" id="A0A0A1TY26"/>
<name>A0A0A1TY26_ENTIV</name>
<gene>
    <name evidence="1" type="ORF">EIN_167350</name>
</gene>
<dbReference type="GeneID" id="14883566"/>
<protein>
    <submittedName>
        <fullName evidence="1">Insect antifreeze protein</fullName>
    </submittedName>
</protein>
<proteinExistence type="predicted"/>
<feature type="non-terminal residue" evidence="1">
    <location>
        <position position="1"/>
    </location>
</feature>
<reference evidence="1 2" key="1">
    <citation type="submission" date="2012-10" db="EMBL/GenBank/DDBJ databases">
        <authorList>
            <person name="Zafar N."/>
            <person name="Inman J."/>
            <person name="Hall N."/>
            <person name="Lorenzi H."/>
            <person name="Caler E."/>
        </authorList>
    </citation>
    <scope>NUCLEOTIDE SEQUENCE [LARGE SCALE GENOMIC DNA]</scope>
    <source>
        <strain evidence="1 2">IP1</strain>
    </source>
</reference>
<dbReference type="VEuPathDB" id="AmoebaDB:EIN_167350"/>
<evidence type="ECO:0000313" key="2">
    <source>
        <dbReference type="Proteomes" id="UP000014680"/>
    </source>
</evidence>
<accession>A0A0A1TY26</accession>
<dbReference type="Gene3D" id="2.10.220.10">
    <property type="entry name" value="Hormone Receptor, Insulin-like Growth Factor Receptor 1, Chain A, domain 2"/>
    <property type="match status" value="2"/>
</dbReference>
<dbReference type="InterPro" id="IPR009030">
    <property type="entry name" value="Growth_fac_rcpt_cys_sf"/>
</dbReference>
<keyword evidence="2" id="KW-1185">Reference proteome</keyword>
<dbReference type="SMART" id="SM00261">
    <property type="entry name" value="FU"/>
    <property type="match status" value="2"/>
</dbReference>
<dbReference type="OrthoDB" id="300641at2759"/>
<dbReference type="KEGG" id="eiv:EIN_167350"/>
<dbReference type="InterPro" id="IPR006212">
    <property type="entry name" value="Furin_repeat"/>
</dbReference>
<evidence type="ECO:0000313" key="1">
    <source>
        <dbReference type="EMBL" id="ELP84440.1"/>
    </source>
</evidence>
<dbReference type="Proteomes" id="UP000014680">
    <property type="component" value="Unassembled WGS sequence"/>
</dbReference>